<feature type="compositionally biased region" description="Basic and acidic residues" evidence="2">
    <location>
        <begin position="1273"/>
        <end position="1301"/>
    </location>
</feature>
<evidence type="ECO:0008006" key="5">
    <source>
        <dbReference type="Google" id="ProtNLM"/>
    </source>
</evidence>
<dbReference type="PROSITE" id="PS00080">
    <property type="entry name" value="MULTICOPPER_OXIDASE2"/>
    <property type="match status" value="1"/>
</dbReference>
<evidence type="ECO:0000313" key="3">
    <source>
        <dbReference type="EMBL" id="NNM74241.1"/>
    </source>
</evidence>
<dbReference type="GO" id="GO:0005507">
    <property type="term" value="F:copper ion binding"/>
    <property type="evidence" value="ECO:0007669"/>
    <property type="project" value="InterPro"/>
</dbReference>
<protein>
    <recommendedName>
        <fullName evidence="5">Plastocyanin-like domain-containing protein</fullName>
    </recommendedName>
</protein>
<gene>
    <name evidence="3" type="ORF">HJG44_17895</name>
</gene>
<organism evidence="3 4">
    <name type="scientific">Enterovirga aerilata</name>
    <dbReference type="NCBI Taxonomy" id="2730920"/>
    <lineage>
        <taxon>Bacteria</taxon>
        <taxon>Pseudomonadati</taxon>
        <taxon>Pseudomonadota</taxon>
        <taxon>Alphaproteobacteria</taxon>
        <taxon>Hyphomicrobiales</taxon>
        <taxon>Methylobacteriaceae</taxon>
        <taxon>Enterovirga</taxon>
    </lineage>
</organism>
<keyword evidence="4" id="KW-1185">Reference proteome</keyword>
<evidence type="ECO:0000256" key="2">
    <source>
        <dbReference type="SAM" id="MobiDB-lite"/>
    </source>
</evidence>
<accession>A0A849IAA9</accession>
<reference evidence="3 4" key="1">
    <citation type="submission" date="2020-04" db="EMBL/GenBank/DDBJ databases">
        <title>Enterovirga sp. isolate from soil.</title>
        <authorList>
            <person name="Chea S."/>
            <person name="Kim D.-U."/>
        </authorList>
    </citation>
    <scope>NUCLEOTIDE SEQUENCE [LARGE SCALE GENOMIC DNA]</scope>
    <source>
        <strain evidence="3 4">DB1703</strain>
    </source>
</reference>
<dbReference type="EMBL" id="JABEPP010000005">
    <property type="protein sequence ID" value="NNM74241.1"/>
    <property type="molecule type" value="Genomic_DNA"/>
</dbReference>
<dbReference type="RefSeq" id="WP_171219698.1">
    <property type="nucleotide sequence ID" value="NZ_JABEPP010000005.1"/>
</dbReference>
<dbReference type="Gene3D" id="2.60.40.420">
    <property type="entry name" value="Cupredoxins - blue copper proteins"/>
    <property type="match status" value="2"/>
</dbReference>
<feature type="compositionally biased region" description="Basic and acidic residues" evidence="2">
    <location>
        <begin position="604"/>
        <end position="615"/>
    </location>
</feature>
<dbReference type="Proteomes" id="UP000564885">
    <property type="component" value="Unassembled WGS sequence"/>
</dbReference>
<feature type="compositionally biased region" description="Polar residues" evidence="2">
    <location>
        <begin position="1393"/>
        <end position="1403"/>
    </location>
</feature>
<dbReference type="SUPFAM" id="SSF49503">
    <property type="entry name" value="Cupredoxins"/>
    <property type="match status" value="1"/>
</dbReference>
<dbReference type="InterPro" id="IPR008972">
    <property type="entry name" value="Cupredoxin"/>
</dbReference>
<feature type="compositionally biased region" description="Basic and acidic residues" evidence="2">
    <location>
        <begin position="1410"/>
        <end position="1430"/>
    </location>
</feature>
<feature type="region of interest" description="Disordered" evidence="2">
    <location>
        <begin position="1159"/>
        <end position="1184"/>
    </location>
</feature>
<feature type="region of interest" description="Disordered" evidence="2">
    <location>
        <begin position="2206"/>
        <end position="2233"/>
    </location>
</feature>
<name>A0A849IAA9_9HYPH</name>
<evidence type="ECO:0000256" key="1">
    <source>
        <dbReference type="ARBA" id="ARBA00022723"/>
    </source>
</evidence>
<comment type="caution">
    <text evidence="3">The sequence shown here is derived from an EMBL/GenBank/DDBJ whole genome shotgun (WGS) entry which is preliminary data.</text>
</comment>
<dbReference type="InterPro" id="IPR002355">
    <property type="entry name" value="Cu_oxidase_Cu_BS"/>
</dbReference>
<sequence>MQPPSRRIVHAHVVALDQLLVYNRFGSFNPYGMIFALRRDVSDLSTKGARNADECARTTGTEAGIGALKPGHVRLKDCKRARPLVLRGNVGDILEITLTNLLRDNQPDLTRSWCSSPQPDAGTHPTRADERAAFAEQCRAPQEDEAGLSQEERKEGDANWPATRRVSLTIPGLEPIASAGGSIPPACIGLSAIEPGGSQTCRFRLDQEGTHLFSSLAAPAGGQGDGGSLMHGLFGSIIVEGEGALALRSQVSSTAFDAVWKRRTDEGAVRHSRRENAVYDIASTAPAAFDHRAGAFPCAAKAMPILLMARPCGRTENIGGTTYEVAELVHGDLNAIIVPDPGRELPPIPASLKGEDLRTAARLDKEARSPFREFTVVFHDELKTFYADPFKELDEYDQLSASRDGFAINYGSSGAGAIVLANRKGIGPAAGCPECLYEEFFLESWANGDPALLEHYPDDPSNVHHSYLNDKVVFRNLHAGKETHVFHLHTHQWFAGNDENRGAYLDSQTIAPQQGFTYRIYHGGHDRHGTEAAPQGARSWWEDGKGSGNRNRTPGDAIFHCHLYPHFAQGMWALWRVHDVLEDGTRVLPDGQKEPLQSISPNPKPKERRLGSVDPDGRWSGAGMAHGTPVPGLIPVPGEAAPLLPTYSTEPVTPENADGMPGYPFYVAGLAGHRAPQPPLDMARSDDGGVLDGGLPRHVVTDGLSLPSVLTAAEKEAIKTDPSGLEALRPVLVPRMLALGDMTSEYEHLKLRLLPHAGTRLERNAMGFHHDGLRPGGTFGPLPLKTALGHDVGAQTFGSYPSVWMPPLTGAPKPEAPRFGVNGAPPAPGAPYADPCGAPSTLAGTPFRRFVTYRAATENTSELRDTFEEANLTKVPDPALTDHPGRGDYRKDMEYVPDPGLIGFRRYDVSAVQFDMTVNRAGWHDPQARIAVLTSQADAWKDGRSARAEPFFFRGFSGECIELRHTNELPKDLELDDFQLRVPTDTIGQHIHLVKFDVTSADGSGNGFNYEDGTFAPDEILARICAARADDGGIDAAGSEARVAERSAECGEFKRAKEELATALTSGDSSKIAAARKRVRGAQLWWRKGSDRSNYFQTTVQRWFADPILSNTGDGRSADRTLRTVFTHDHFGPSNIQQHGYYAALLIEPSGHSVQRFAGPEQASAEVPGKVDPPASPKLGEPLSPVLVRGDGRLVGVRAVVEALSRPKPGESALPEAVHPNSREFALAIADFALLYDGRGQSREELGRELPSREGSGSDPKGLARLLSEAECWTDRDTPPPTGSDRETNERVPAREGKLCDRPSGAAAAASKMTALQKLAPDPKLADKVEDLREHTFEWRRRHGRPVARPTRPEAFSQKHHDPYLVNYRNEPLPLRIGTRDPNGTSPLPYANNPCSYSRTSSPDGALPDDELRRASQDDHGNVRHQRSDEFGEMSNAFRSFWTGARSEGHGDPCTPLIEAFARERVLLRMVQGAQEVQHTFHIEGVSFRRNIDQTFPTARNHLARLATAPRSHFERCHEHRDARDGRPRDLVGARTTAGPNATFWANFEALASRCDNLVGYTSAQEIGISEHFEVGGRFSASSPGSSDYGTDRTANFVESSGRFVNPERVLQPSTTQRSREGRPWVQDVLRNQTNTGPSLTRDTIRKQRRVDETDLRQALDYLWSFGSHDAKWNGAWGLLRIYDRPTSADLGSCLADPSRIDLCAQNRFSSVQERLRPLAKNVGGASSSGDSAAPGAAAVTAVPLAAAPLTATSQPLVCPASAPQVETIMVAARAGEILDHDRGGVPGVIRTPGMPYDSSTGIYDPDGLLIVSLPFDRLRRAVGLPTAASYFDIIDQQRLPDRRTILDLLREKYRGVTRPEPYVLKVNAGDCVNVLMINALRPSSRERGDGVRNIPGDALLPNIVPLNTDPLQTGSPGRGAWSSSRVTFTLPASLTTPRNGVPFPFGVNQAPSLFPEATAPRGDWDRCSRPGTAGCLPRHSWVTQTFFAGALSVDADELKKMFEPSWPQAQPLPAPLSGVSVRNRGAGGCGTDREFAILTVLFCAVHGATPLDFADDADGEAAQNADEVARRLADYLRPRQPSFLIAKPYAAGNLPIRVAGDILGHAAHGLLGSLVVEAEHATYPGRPVRGLGNNGEGPFQVSATTASRSGEIVDIPAIPAACPGESPCAPLVRATRLREHSLVYQDGVNLWSRYWRRHGQRGRPVEWSYDEGKDKPWDRSKPPGPQGFLGHPLGDCPAPCDDSYDQGEKAVSYRSAALARRLAGYRSAPLGLGLGHYAKDRTNLNAYEFPRNFFSAAFKPFATPTLEARPAEEVVIRVAHPSGRARQRVFVTLGTSYADMLPGFGSNHAALVAPGKAITAFLCAPRLPADFLYRDGPQHIVAGGVVGQMRVRAGSAEAALCAP</sequence>
<feature type="region of interest" description="Disordered" evidence="2">
    <location>
        <begin position="1343"/>
        <end position="1430"/>
    </location>
</feature>
<proteinExistence type="predicted"/>
<feature type="region of interest" description="Disordered" evidence="2">
    <location>
        <begin position="1270"/>
        <end position="1304"/>
    </location>
</feature>
<evidence type="ECO:0000313" key="4">
    <source>
        <dbReference type="Proteomes" id="UP000564885"/>
    </source>
</evidence>
<feature type="region of interest" description="Disordered" evidence="2">
    <location>
        <begin position="587"/>
        <end position="615"/>
    </location>
</feature>
<keyword evidence="1" id="KW-0479">Metal-binding</keyword>
<feature type="region of interest" description="Disordered" evidence="2">
    <location>
        <begin position="111"/>
        <end position="162"/>
    </location>
</feature>
<feature type="compositionally biased region" description="Basic and acidic residues" evidence="2">
    <location>
        <begin position="2211"/>
        <end position="2222"/>
    </location>
</feature>